<dbReference type="AlphaFoldDB" id="A0A0J5FU50"/>
<dbReference type="InterPro" id="IPR000086">
    <property type="entry name" value="NUDIX_hydrolase_dom"/>
</dbReference>
<dbReference type="PATRIC" id="fig|880157.4.peg.1520"/>
<dbReference type="PANTHER" id="PTHR43046">
    <property type="entry name" value="GDP-MANNOSE MANNOSYL HYDROLASE"/>
    <property type="match status" value="1"/>
</dbReference>
<dbReference type="RefSeq" id="WP_047962701.1">
    <property type="nucleotide sequence ID" value="NZ_CAWMBG010000039.1"/>
</dbReference>
<dbReference type="Pfam" id="PF00293">
    <property type="entry name" value="NUDIX"/>
    <property type="match status" value="1"/>
</dbReference>
<evidence type="ECO:0000256" key="2">
    <source>
        <dbReference type="ARBA" id="ARBA00022801"/>
    </source>
</evidence>
<protein>
    <submittedName>
        <fullName evidence="6">DNA mismatch repair protein MutT</fullName>
    </submittedName>
</protein>
<evidence type="ECO:0000259" key="5">
    <source>
        <dbReference type="PROSITE" id="PS51462"/>
    </source>
</evidence>
<dbReference type="PANTHER" id="PTHR43046:SF12">
    <property type="entry name" value="GDP-MANNOSE MANNOSYL HYDROLASE"/>
    <property type="match status" value="1"/>
</dbReference>
<comment type="caution">
    <text evidence="6">The sequence shown here is derived from an EMBL/GenBank/DDBJ whole genome shotgun (WGS) entry which is preliminary data.</text>
</comment>
<dbReference type="InterPro" id="IPR020476">
    <property type="entry name" value="Nudix_hydrolase"/>
</dbReference>
<keyword evidence="2 4" id="KW-0378">Hydrolase</keyword>
<dbReference type="PRINTS" id="PR00502">
    <property type="entry name" value="NUDIXFAMILY"/>
</dbReference>
<dbReference type="STRING" id="880157.AB204_07225"/>
<dbReference type="OrthoDB" id="9761969at2"/>
<comment type="cofactor">
    <cofactor evidence="1">
        <name>Mg(2+)</name>
        <dbReference type="ChEBI" id="CHEBI:18420"/>
    </cofactor>
</comment>
<organism evidence="6 7">
    <name type="scientific">Xenorhabdus khoisanae</name>
    <dbReference type="NCBI Taxonomy" id="880157"/>
    <lineage>
        <taxon>Bacteria</taxon>
        <taxon>Pseudomonadati</taxon>
        <taxon>Pseudomonadota</taxon>
        <taxon>Gammaproteobacteria</taxon>
        <taxon>Enterobacterales</taxon>
        <taxon>Morganellaceae</taxon>
        <taxon>Xenorhabdus</taxon>
    </lineage>
</organism>
<dbReference type="SUPFAM" id="SSF55811">
    <property type="entry name" value="Nudix"/>
    <property type="match status" value="1"/>
</dbReference>
<keyword evidence="3" id="KW-0460">Magnesium</keyword>
<dbReference type="InterPro" id="IPR015797">
    <property type="entry name" value="NUDIX_hydrolase-like_dom_sf"/>
</dbReference>
<dbReference type="GO" id="GO:0016787">
    <property type="term" value="F:hydrolase activity"/>
    <property type="evidence" value="ECO:0007669"/>
    <property type="project" value="UniProtKB-KW"/>
</dbReference>
<name>A0A0J5FU50_9GAMM</name>
<dbReference type="InterPro" id="IPR020084">
    <property type="entry name" value="NUDIX_hydrolase_CS"/>
</dbReference>
<dbReference type="PROSITE" id="PS00893">
    <property type="entry name" value="NUDIX_BOX"/>
    <property type="match status" value="1"/>
</dbReference>
<evidence type="ECO:0000313" key="7">
    <source>
        <dbReference type="Proteomes" id="UP000036277"/>
    </source>
</evidence>
<accession>A0A0J5FU50</accession>
<proteinExistence type="inferred from homology"/>
<dbReference type="Gene3D" id="3.90.79.10">
    <property type="entry name" value="Nucleoside Triphosphate Pyrophosphohydrolase"/>
    <property type="match status" value="1"/>
</dbReference>
<evidence type="ECO:0000256" key="3">
    <source>
        <dbReference type="ARBA" id="ARBA00022842"/>
    </source>
</evidence>
<dbReference type="CDD" id="cd04685">
    <property type="entry name" value="NUDIX_Hydrolase"/>
    <property type="match status" value="1"/>
</dbReference>
<feature type="domain" description="Nudix hydrolase" evidence="5">
    <location>
        <begin position="1"/>
        <end position="149"/>
    </location>
</feature>
<dbReference type="EMBL" id="LFCV01000039">
    <property type="protein sequence ID" value="KMJ45791.1"/>
    <property type="molecule type" value="Genomic_DNA"/>
</dbReference>
<dbReference type="Proteomes" id="UP000036277">
    <property type="component" value="Unassembled WGS sequence"/>
</dbReference>
<evidence type="ECO:0000256" key="4">
    <source>
        <dbReference type="RuleBase" id="RU003476"/>
    </source>
</evidence>
<reference evidence="6 7" key="1">
    <citation type="submission" date="2015-06" db="EMBL/GenBank/DDBJ databases">
        <title>Draft Whole-Genome Sequence of the Entomopathogenic Bacterium Xenorhabdus khoisanae.</title>
        <authorList>
            <person name="Naidoo S."/>
            <person name="Featherston J."/>
            <person name="Gray V.M."/>
        </authorList>
    </citation>
    <scope>NUCLEOTIDE SEQUENCE [LARGE SCALE GENOMIC DNA]</scope>
    <source>
        <strain evidence="6 7">MCB</strain>
    </source>
</reference>
<gene>
    <name evidence="6" type="ORF">AB204_07225</name>
</gene>
<sequence length="161" mass="18526">MRVRCSARLLIVNPSRQVLLFRFVHTNDALAGKSYWATPGGGVEHGESFEQAAVRELREETGILRDNVGQYVAQRTFEMTLPSGETVLAKERFFIVLSDEDEINTSGWTDNEKSVIHHHHWWGLKELIQTQEIIYPSDITRIISSYVFDDLEQQSIITFED</sequence>
<keyword evidence="7" id="KW-1185">Reference proteome</keyword>
<evidence type="ECO:0000313" key="6">
    <source>
        <dbReference type="EMBL" id="KMJ45791.1"/>
    </source>
</evidence>
<dbReference type="PROSITE" id="PS51462">
    <property type="entry name" value="NUDIX"/>
    <property type="match status" value="1"/>
</dbReference>
<comment type="similarity">
    <text evidence="4">Belongs to the Nudix hydrolase family.</text>
</comment>
<evidence type="ECO:0000256" key="1">
    <source>
        <dbReference type="ARBA" id="ARBA00001946"/>
    </source>
</evidence>